<dbReference type="InterPro" id="IPR036851">
    <property type="entry name" value="Chloroperoxidase-like_sf"/>
</dbReference>
<keyword evidence="2" id="KW-0575">Peroxidase</keyword>
<dbReference type="GO" id="GO:0004601">
    <property type="term" value="F:peroxidase activity"/>
    <property type="evidence" value="ECO:0007669"/>
    <property type="project" value="UniProtKB-KW"/>
</dbReference>
<evidence type="ECO:0000313" key="10">
    <source>
        <dbReference type="Proteomes" id="UP000799436"/>
    </source>
</evidence>
<dbReference type="AlphaFoldDB" id="A0A6G1L7R0"/>
<comment type="cofactor">
    <cofactor evidence="1">
        <name>heme b</name>
        <dbReference type="ChEBI" id="CHEBI:60344"/>
    </cofactor>
</comment>
<protein>
    <recommendedName>
        <fullName evidence="8">Heme haloperoxidase family profile domain-containing protein</fullName>
    </recommendedName>
</protein>
<organism evidence="9 10">
    <name type="scientific">Teratosphaeria nubilosa</name>
    <dbReference type="NCBI Taxonomy" id="161662"/>
    <lineage>
        <taxon>Eukaryota</taxon>
        <taxon>Fungi</taxon>
        <taxon>Dikarya</taxon>
        <taxon>Ascomycota</taxon>
        <taxon>Pezizomycotina</taxon>
        <taxon>Dothideomycetes</taxon>
        <taxon>Dothideomycetidae</taxon>
        <taxon>Mycosphaerellales</taxon>
        <taxon>Teratosphaeriaceae</taxon>
        <taxon>Teratosphaeria</taxon>
    </lineage>
</organism>
<keyword evidence="5" id="KW-0560">Oxidoreductase</keyword>
<dbReference type="PROSITE" id="PS51405">
    <property type="entry name" value="HEME_HALOPEROXIDASE"/>
    <property type="match status" value="1"/>
</dbReference>
<evidence type="ECO:0000256" key="7">
    <source>
        <dbReference type="ARBA" id="ARBA00025795"/>
    </source>
</evidence>
<name>A0A6G1L7R0_9PEZI</name>
<dbReference type="InterPro" id="IPR000028">
    <property type="entry name" value="Chloroperoxidase"/>
</dbReference>
<evidence type="ECO:0000259" key="8">
    <source>
        <dbReference type="PROSITE" id="PS51405"/>
    </source>
</evidence>
<dbReference type="PANTHER" id="PTHR33577">
    <property type="entry name" value="STERIGMATOCYSTIN BIOSYNTHESIS PEROXIDASE STCC-RELATED"/>
    <property type="match status" value="1"/>
</dbReference>
<feature type="domain" description="Heme haloperoxidase family profile" evidence="8">
    <location>
        <begin position="42"/>
        <end position="247"/>
    </location>
</feature>
<evidence type="ECO:0000256" key="1">
    <source>
        <dbReference type="ARBA" id="ARBA00001970"/>
    </source>
</evidence>
<keyword evidence="10" id="KW-1185">Reference proteome</keyword>
<dbReference type="Gene3D" id="1.10.489.10">
    <property type="entry name" value="Chloroperoxidase-like"/>
    <property type="match status" value="1"/>
</dbReference>
<gene>
    <name evidence="9" type="ORF">EJ03DRAFT_375180</name>
</gene>
<keyword evidence="4" id="KW-0479">Metal-binding</keyword>
<keyword evidence="3" id="KW-0349">Heme</keyword>
<dbReference type="GO" id="GO:0046872">
    <property type="term" value="F:metal ion binding"/>
    <property type="evidence" value="ECO:0007669"/>
    <property type="project" value="UniProtKB-KW"/>
</dbReference>
<evidence type="ECO:0000256" key="6">
    <source>
        <dbReference type="ARBA" id="ARBA00023004"/>
    </source>
</evidence>
<proteinExistence type="inferred from homology"/>
<evidence type="ECO:0000256" key="5">
    <source>
        <dbReference type="ARBA" id="ARBA00023002"/>
    </source>
</evidence>
<dbReference type="OrthoDB" id="407298at2759"/>
<dbReference type="Proteomes" id="UP000799436">
    <property type="component" value="Unassembled WGS sequence"/>
</dbReference>
<evidence type="ECO:0000256" key="3">
    <source>
        <dbReference type="ARBA" id="ARBA00022617"/>
    </source>
</evidence>
<reference evidence="9" key="1">
    <citation type="journal article" date="2020" name="Stud. Mycol.">
        <title>101 Dothideomycetes genomes: a test case for predicting lifestyles and emergence of pathogens.</title>
        <authorList>
            <person name="Haridas S."/>
            <person name="Albert R."/>
            <person name="Binder M."/>
            <person name="Bloem J."/>
            <person name="Labutti K."/>
            <person name="Salamov A."/>
            <person name="Andreopoulos B."/>
            <person name="Baker S."/>
            <person name="Barry K."/>
            <person name="Bills G."/>
            <person name="Bluhm B."/>
            <person name="Cannon C."/>
            <person name="Castanera R."/>
            <person name="Culley D."/>
            <person name="Daum C."/>
            <person name="Ezra D."/>
            <person name="Gonzalez J."/>
            <person name="Henrissat B."/>
            <person name="Kuo A."/>
            <person name="Liang C."/>
            <person name="Lipzen A."/>
            <person name="Lutzoni F."/>
            <person name="Magnuson J."/>
            <person name="Mondo S."/>
            <person name="Nolan M."/>
            <person name="Ohm R."/>
            <person name="Pangilinan J."/>
            <person name="Park H.-J."/>
            <person name="Ramirez L."/>
            <person name="Alfaro M."/>
            <person name="Sun H."/>
            <person name="Tritt A."/>
            <person name="Yoshinaga Y."/>
            <person name="Zwiers L.-H."/>
            <person name="Turgeon B."/>
            <person name="Goodwin S."/>
            <person name="Spatafora J."/>
            <person name="Crous P."/>
            <person name="Grigoriev I."/>
        </authorList>
    </citation>
    <scope>NUCLEOTIDE SEQUENCE</scope>
    <source>
        <strain evidence="9">CBS 116005</strain>
    </source>
</reference>
<dbReference type="Pfam" id="PF01328">
    <property type="entry name" value="Peroxidase_2"/>
    <property type="match status" value="1"/>
</dbReference>
<dbReference type="EMBL" id="ML995842">
    <property type="protein sequence ID" value="KAF2768670.1"/>
    <property type="molecule type" value="Genomic_DNA"/>
</dbReference>
<accession>A0A6G1L7R0</accession>
<evidence type="ECO:0000256" key="4">
    <source>
        <dbReference type="ARBA" id="ARBA00022723"/>
    </source>
</evidence>
<comment type="similarity">
    <text evidence="7">Belongs to the chloroperoxidase family.</text>
</comment>
<evidence type="ECO:0000313" key="9">
    <source>
        <dbReference type="EMBL" id="KAF2768670.1"/>
    </source>
</evidence>
<evidence type="ECO:0000256" key="2">
    <source>
        <dbReference type="ARBA" id="ARBA00022559"/>
    </source>
</evidence>
<keyword evidence="6" id="KW-0408">Iron</keyword>
<sequence>MEHQCCNFDAIRRRIRLQGASEDSQNGSYTFLLRHDRPIHAGYLPRDGHVSLSQVLEATARGFNMGTDLSLVLAVFAILTDGDPVAQTWYLGTGPDGVGGLNRHSTVEADVSPNKEDFYNGCGDNHHLSSRIFKNNVALVRDDPNKEFSYDLRRQRPLLPTIQPLDLLLPLPSIVSVVAFNFYPEFFSNGTYGAGGIANYESIASIVGANYSEETGNYELVPPRLTDGFTRIYPADPITMLFGQIGTPNVNVSPLLCNIYQGLNSITPLAIAGESEVAQAAVTDLIARVAGVLPAGSIDGCPTDTISSNYLYPNSTTAGGPLGPSLNIERNAGNNVYNQVYFTEAPEKPDCWYVQ</sequence>
<dbReference type="SUPFAM" id="SSF47571">
    <property type="entry name" value="Cloroperoxidase"/>
    <property type="match status" value="1"/>
</dbReference>
<dbReference type="PANTHER" id="PTHR33577:SF1">
    <property type="entry name" value="HEME HALOPEROXIDASE FAMILY PROFILE DOMAIN-CONTAINING PROTEIN"/>
    <property type="match status" value="1"/>
</dbReference>